<dbReference type="STRING" id="59733.SAMN05421769_4138"/>
<evidence type="ECO:0000313" key="3">
    <source>
        <dbReference type="Proteomes" id="UP000184782"/>
    </source>
</evidence>
<dbReference type="Proteomes" id="UP000184782">
    <property type="component" value="Unassembled WGS sequence"/>
</dbReference>
<dbReference type="RefSeq" id="WP_074232282.1">
    <property type="nucleotide sequence ID" value="NZ_FSRQ01000006.1"/>
</dbReference>
<keyword evidence="3" id="KW-1185">Reference proteome</keyword>
<sequence length="131" mass="14801">MKNILLKSAQVFVFMSLMNFLLSVLMLNIMDLSGGSFGMYPFLVLIECLVVSVVAFITVLIFKKIYNSTFKMAILFQVVYIISLILTGFNPFRADSDSNFFGLLLYVNSIIVLIIIFLYSKIISAKNKNLS</sequence>
<feature type="transmembrane region" description="Helical" evidence="1">
    <location>
        <begin position="12"/>
        <end position="30"/>
    </location>
</feature>
<keyword evidence="1" id="KW-1133">Transmembrane helix</keyword>
<keyword evidence="1" id="KW-0812">Transmembrane</keyword>
<evidence type="ECO:0000313" key="2">
    <source>
        <dbReference type="EMBL" id="SIO39625.1"/>
    </source>
</evidence>
<reference evidence="3" key="1">
    <citation type="submission" date="2016-12" db="EMBL/GenBank/DDBJ databases">
        <authorList>
            <person name="Varghese N."/>
            <person name="Submissions S."/>
        </authorList>
    </citation>
    <scope>NUCLEOTIDE SEQUENCE [LARGE SCALE GENOMIC DNA]</scope>
    <source>
        <strain evidence="3">DSM 16779</strain>
    </source>
</reference>
<evidence type="ECO:0000256" key="1">
    <source>
        <dbReference type="SAM" id="Phobius"/>
    </source>
</evidence>
<protein>
    <submittedName>
        <fullName evidence="2">Uncharacterized protein</fullName>
    </submittedName>
</protein>
<keyword evidence="1" id="KW-0472">Membrane</keyword>
<feature type="transmembrane region" description="Helical" evidence="1">
    <location>
        <begin position="42"/>
        <end position="62"/>
    </location>
</feature>
<gene>
    <name evidence="2" type="ORF">SAMN05421769_4138</name>
</gene>
<feature type="transmembrane region" description="Helical" evidence="1">
    <location>
        <begin position="74"/>
        <end position="94"/>
    </location>
</feature>
<proteinExistence type="predicted"/>
<dbReference type="OrthoDB" id="1260524at2"/>
<dbReference type="AlphaFoldDB" id="A0A1N6J5U7"/>
<feature type="transmembrane region" description="Helical" evidence="1">
    <location>
        <begin position="100"/>
        <end position="119"/>
    </location>
</feature>
<organism evidence="2 3">
    <name type="scientific">Chryseobacterium scophthalmum</name>
    <dbReference type="NCBI Taxonomy" id="59733"/>
    <lineage>
        <taxon>Bacteria</taxon>
        <taxon>Pseudomonadati</taxon>
        <taxon>Bacteroidota</taxon>
        <taxon>Flavobacteriia</taxon>
        <taxon>Flavobacteriales</taxon>
        <taxon>Weeksellaceae</taxon>
        <taxon>Chryseobacterium group</taxon>
        <taxon>Chryseobacterium</taxon>
    </lineage>
</organism>
<dbReference type="EMBL" id="FSRQ01000006">
    <property type="protein sequence ID" value="SIO39625.1"/>
    <property type="molecule type" value="Genomic_DNA"/>
</dbReference>
<name>A0A1N6J5U7_9FLAO</name>
<accession>A0A1N6J5U7</accession>